<sequence length="35" mass="3900">MPTHLGTLWDTSSSSPSPSLSAPHRCRLAARFEFR</sequence>
<protein>
    <submittedName>
        <fullName evidence="2">Uncharacterized protein</fullName>
    </submittedName>
</protein>
<feature type="region of interest" description="Disordered" evidence="1">
    <location>
        <begin position="1"/>
        <end position="22"/>
    </location>
</feature>
<evidence type="ECO:0000313" key="2">
    <source>
        <dbReference type="EnsemblPlants" id="TuG1812G0300001175.01.T01.cds271192"/>
    </source>
</evidence>
<organism evidence="2 3">
    <name type="scientific">Triticum urartu</name>
    <name type="common">Red wild einkorn</name>
    <name type="synonym">Crithodium urartu</name>
    <dbReference type="NCBI Taxonomy" id="4572"/>
    <lineage>
        <taxon>Eukaryota</taxon>
        <taxon>Viridiplantae</taxon>
        <taxon>Streptophyta</taxon>
        <taxon>Embryophyta</taxon>
        <taxon>Tracheophyta</taxon>
        <taxon>Spermatophyta</taxon>
        <taxon>Magnoliopsida</taxon>
        <taxon>Liliopsida</taxon>
        <taxon>Poales</taxon>
        <taxon>Poaceae</taxon>
        <taxon>BOP clade</taxon>
        <taxon>Pooideae</taxon>
        <taxon>Triticodae</taxon>
        <taxon>Triticeae</taxon>
        <taxon>Triticinae</taxon>
        <taxon>Triticum</taxon>
    </lineage>
</organism>
<dbReference type="AlphaFoldDB" id="A0A8R7TSE6"/>
<keyword evidence="3" id="KW-1185">Reference proteome</keyword>
<reference evidence="2" key="3">
    <citation type="submission" date="2022-06" db="UniProtKB">
        <authorList>
            <consortium name="EnsemblPlants"/>
        </authorList>
    </citation>
    <scope>IDENTIFICATION</scope>
</reference>
<dbReference type="Gramene" id="TuG1812G0300001175.01.T01">
    <property type="protein sequence ID" value="TuG1812G0300001175.01.T01.cds271192"/>
    <property type="gene ID" value="TuG1812G0300001175.01"/>
</dbReference>
<evidence type="ECO:0000313" key="3">
    <source>
        <dbReference type="Proteomes" id="UP000015106"/>
    </source>
</evidence>
<accession>A0A8R7TSE6</accession>
<reference evidence="3" key="1">
    <citation type="journal article" date="2013" name="Nature">
        <title>Draft genome of the wheat A-genome progenitor Triticum urartu.</title>
        <authorList>
            <person name="Ling H.Q."/>
            <person name="Zhao S."/>
            <person name="Liu D."/>
            <person name="Wang J."/>
            <person name="Sun H."/>
            <person name="Zhang C."/>
            <person name="Fan H."/>
            <person name="Li D."/>
            <person name="Dong L."/>
            <person name="Tao Y."/>
            <person name="Gao C."/>
            <person name="Wu H."/>
            <person name="Li Y."/>
            <person name="Cui Y."/>
            <person name="Guo X."/>
            <person name="Zheng S."/>
            <person name="Wang B."/>
            <person name="Yu K."/>
            <person name="Liang Q."/>
            <person name="Yang W."/>
            <person name="Lou X."/>
            <person name="Chen J."/>
            <person name="Feng M."/>
            <person name="Jian J."/>
            <person name="Zhang X."/>
            <person name="Luo G."/>
            <person name="Jiang Y."/>
            <person name="Liu J."/>
            <person name="Wang Z."/>
            <person name="Sha Y."/>
            <person name="Zhang B."/>
            <person name="Wu H."/>
            <person name="Tang D."/>
            <person name="Shen Q."/>
            <person name="Xue P."/>
            <person name="Zou S."/>
            <person name="Wang X."/>
            <person name="Liu X."/>
            <person name="Wang F."/>
            <person name="Yang Y."/>
            <person name="An X."/>
            <person name="Dong Z."/>
            <person name="Zhang K."/>
            <person name="Zhang X."/>
            <person name="Luo M.C."/>
            <person name="Dvorak J."/>
            <person name="Tong Y."/>
            <person name="Wang J."/>
            <person name="Yang H."/>
            <person name="Li Z."/>
            <person name="Wang D."/>
            <person name="Zhang A."/>
            <person name="Wang J."/>
        </authorList>
    </citation>
    <scope>NUCLEOTIDE SEQUENCE</scope>
    <source>
        <strain evidence="3">cv. G1812</strain>
    </source>
</reference>
<reference evidence="2" key="2">
    <citation type="submission" date="2018-03" db="EMBL/GenBank/DDBJ databases">
        <title>The Triticum urartu genome reveals the dynamic nature of wheat genome evolution.</title>
        <authorList>
            <person name="Ling H."/>
            <person name="Ma B."/>
            <person name="Shi X."/>
            <person name="Liu H."/>
            <person name="Dong L."/>
            <person name="Sun H."/>
            <person name="Cao Y."/>
            <person name="Gao Q."/>
            <person name="Zheng S."/>
            <person name="Li Y."/>
            <person name="Yu Y."/>
            <person name="Du H."/>
            <person name="Qi M."/>
            <person name="Li Y."/>
            <person name="Yu H."/>
            <person name="Cui Y."/>
            <person name="Wang N."/>
            <person name="Chen C."/>
            <person name="Wu H."/>
            <person name="Zhao Y."/>
            <person name="Zhang J."/>
            <person name="Li Y."/>
            <person name="Zhou W."/>
            <person name="Zhang B."/>
            <person name="Hu W."/>
            <person name="Eijk M."/>
            <person name="Tang J."/>
            <person name="Witsenboer H."/>
            <person name="Zhao S."/>
            <person name="Li Z."/>
            <person name="Zhang A."/>
            <person name="Wang D."/>
            <person name="Liang C."/>
        </authorList>
    </citation>
    <scope>NUCLEOTIDE SEQUENCE [LARGE SCALE GENOMIC DNA]</scope>
    <source>
        <strain evidence="2">cv. G1812</strain>
    </source>
</reference>
<name>A0A8R7TSE6_TRIUA</name>
<evidence type="ECO:0000256" key="1">
    <source>
        <dbReference type="SAM" id="MobiDB-lite"/>
    </source>
</evidence>
<dbReference type="Proteomes" id="UP000015106">
    <property type="component" value="Chromosome 3"/>
</dbReference>
<feature type="compositionally biased region" description="Low complexity" evidence="1">
    <location>
        <begin position="12"/>
        <end position="22"/>
    </location>
</feature>
<proteinExistence type="predicted"/>
<dbReference type="EnsemblPlants" id="TuG1812G0300001175.01.T01">
    <property type="protein sequence ID" value="TuG1812G0300001175.01.T01.cds271192"/>
    <property type="gene ID" value="TuG1812G0300001175.01"/>
</dbReference>